<gene>
    <name evidence="1" type="ORF">Q5P01_018129</name>
</gene>
<accession>A0AA88SDR4</accession>
<comment type="caution">
    <text evidence="1">The sequence shown here is derived from an EMBL/GenBank/DDBJ whole genome shotgun (WGS) entry which is preliminary data.</text>
</comment>
<name>A0AA88SDR4_CHASR</name>
<dbReference type="EMBL" id="JAUPFM010000014">
    <property type="protein sequence ID" value="KAK2830198.1"/>
    <property type="molecule type" value="Genomic_DNA"/>
</dbReference>
<sequence>MSERSPGASLTPGSPSFCHWTRMENFVRHCTSAPANTPCLQAETSTRSPLVFAAMVVNLGMTPCGAHASESAADRQCNSCARGWRTTTIQNTGAPAPSLP</sequence>
<proteinExistence type="predicted"/>
<evidence type="ECO:0000313" key="2">
    <source>
        <dbReference type="Proteomes" id="UP001187415"/>
    </source>
</evidence>
<reference evidence="1" key="1">
    <citation type="submission" date="2023-07" db="EMBL/GenBank/DDBJ databases">
        <title>Chromosome-level Genome Assembly of Striped Snakehead (Channa striata).</title>
        <authorList>
            <person name="Liu H."/>
        </authorList>
    </citation>
    <scope>NUCLEOTIDE SEQUENCE</scope>
    <source>
        <strain evidence="1">Gz</strain>
        <tissue evidence="1">Muscle</tissue>
    </source>
</reference>
<keyword evidence="2" id="KW-1185">Reference proteome</keyword>
<protein>
    <submittedName>
        <fullName evidence="1">Uncharacterized protein</fullName>
    </submittedName>
</protein>
<organism evidence="1 2">
    <name type="scientific">Channa striata</name>
    <name type="common">Snakehead murrel</name>
    <name type="synonym">Ophicephalus striatus</name>
    <dbReference type="NCBI Taxonomy" id="64152"/>
    <lineage>
        <taxon>Eukaryota</taxon>
        <taxon>Metazoa</taxon>
        <taxon>Chordata</taxon>
        <taxon>Craniata</taxon>
        <taxon>Vertebrata</taxon>
        <taxon>Euteleostomi</taxon>
        <taxon>Actinopterygii</taxon>
        <taxon>Neopterygii</taxon>
        <taxon>Teleostei</taxon>
        <taxon>Neoteleostei</taxon>
        <taxon>Acanthomorphata</taxon>
        <taxon>Anabantaria</taxon>
        <taxon>Anabantiformes</taxon>
        <taxon>Channoidei</taxon>
        <taxon>Channidae</taxon>
        <taxon>Channa</taxon>
    </lineage>
</organism>
<dbReference type="Proteomes" id="UP001187415">
    <property type="component" value="Unassembled WGS sequence"/>
</dbReference>
<evidence type="ECO:0000313" key="1">
    <source>
        <dbReference type="EMBL" id="KAK2830198.1"/>
    </source>
</evidence>
<dbReference type="AlphaFoldDB" id="A0AA88SDR4"/>